<evidence type="ECO:0000256" key="1">
    <source>
        <dbReference type="ARBA" id="ARBA00004651"/>
    </source>
</evidence>
<protein>
    <recommendedName>
        <fullName evidence="7">DUF3817 domain-containing protein</fullName>
    </recommendedName>
</protein>
<organism evidence="8 9">
    <name type="scientific">Actinorhabdospora filicis</name>
    <dbReference type="NCBI Taxonomy" id="1785913"/>
    <lineage>
        <taxon>Bacteria</taxon>
        <taxon>Bacillati</taxon>
        <taxon>Actinomycetota</taxon>
        <taxon>Actinomycetes</taxon>
        <taxon>Micromonosporales</taxon>
        <taxon>Micromonosporaceae</taxon>
        <taxon>Actinorhabdospora</taxon>
    </lineage>
</organism>
<dbReference type="Pfam" id="PF12823">
    <property type="entry name" value="DUF3817"/>
    <property type="match status" value="1"/>
</dbReference>
<evidence type="ECO:0000256" key="5">
    <source>
        <dbReference type="ARBA" id="ARBA00023136"/>
    </source>
</evidence>
<dbReference type="GO" id="GO:0005886">
    <property type="term" value="C:plasma membrane"/>
    <property type="evidence" value="ECO:0007669"/>
    <property type="project" value="UniProtKB-SubCell"/>
</dbReference>
<keyword evidence="4 6" id="KW-1133">Transmembrane helix</keyword>
<accession>A0A9W6WAE4</accession>
<dbReference type="PANTHER" id="PTHR40077:SF1">
    <property type="entry name" value="MEMBRANE PROTEIN"/>
    <property type="match status" value="1"/>
</dbReference>
<feature type="transmembrane region" description="Helical" evidence="6">
    <location>
        <begin position="50"/>
        <end position="71"/>
    </location>
</feature>
<keyword evidence="9" id="KW-1185">Reference proteome</keyword>
<keyword evidence="3 6" id="KW-0812">Transmembrane</keyword>
<evidence type="ECO:0000256" key="6">
    <source>
        <dbReference type="SAM" id="Phobius"/>
    </source>
</evidence>
<comment type="caution">
    <text evidence="8">The sequence shown here is derived from an EMBL/GenBank/DDBJ whole genome shotgun (WGS) entry which is preliminary data.</text>
</comment>
<keyword evidence="2" id="KW-1003">Cell membrane</keyword>
<dbReference type="Proteomes" id="UP001165079">
    <property type="component" value="Unassembled WGS sequence"/>
</dbReference>
<feature type="transmembrane region" description="Helical" evidence="6">
    <location>
        <begin position="16"/>
        <end position="38"/>
    </location>
</feature>
<sequence length="123" mass="13696">MSMHATTPDREPLVRWFTVIAVVEAVTWAGLLAGMYFKHIADVTEIGVRVFGPLHGAAFVAYGVITLLTAIKLRWRLFSWTTFFALAASVPPFFTVLFELWARQTGRLTVRAEAAEPERVGVS</sequence>
<evidence type="ECO:0000313" key="9">
    <source>
        <dbReference type="Proteomes" id="UP001165079"/>
    </source>
</evidence>
<feature type="transmembrane region" description="Helical" evidence="6">
    <location>
        <begin position="77"/>
        <end position="101"/>
    </location>
</feature>
<comment type="subcellular location">
    <subcellularLocation>
        <location evidence="1">Cell membrane</location>
        <topology evidence="1">Multi-pass membrane protein</topology>
    </subcellularLocation>
</comment>
<dbReference type="PANTHER" id="PTHR40077">
    <property type="entry name" value="MEMBRANE PROTEIN-RELATED"/>
    <property type="match status" value="1"/>
</dbReference>
<dbReference type="RefSeq" id="WP_285663668.1">
    <property type="nucleotide sequence ID" value="NZ_BSTX01000002.1"/>
</dbReference>
<dbReference type="InterPro" id="IPR023845">
    <property type="entry name" value="DUF3817_TM"/>
</dbReference>
<feature type="domain" description="DUF3817" evidence="7">
    <location>
        <begin position="15"/>
        <end position="103"/>
    </location>
</feature>
<gene>
    <name evidence="8" type="ORF">Afil01_33230</name>
</gene>
<evidence type="ECO:0000259" key="7">
    <source>
        <dbReference type="Pfam" id="PF12823"/>
    </source>
</evidence>
<evidence type="ECO:0000313" key="8">
    <source>
        <dbReference type="EMBL" id="GLZ78516.1"/>
    </source>
</evidence>
<proteinExistence type="predicted"/>
<dbReference type="AlphaFoldDB" id="A0A9W6WAE4"/>
<evidence type="ECO:0000256" key="4">
    <source>
        <dbReference type="ARBA" id="ARBA00022989"/>
    </source>
</evidence>
<evidence type="ECO:0000256" key="3">
    <source>
        <dbReference type="ARBA" id="ARBA00022692"/>
    </source>
</evidence>
<reference evidence="8" key="1">
    <citation type="submission" date="2023-03" db="EMBL/GenBank/DDBJ databases">
        <title>Actinorhabdospora filicis NBRC 111898.</title>
        <authorList>
            <person name="Ichikawa N."/>
            <person name="Sato H."/>
            <person name="Tonouchi N."/>
        </authorList>
    </citation>
    <scope>NUCLEOTIDE SEQUENCE</scope>
    <source>
        <strain evidence="8">NBRC 111898</strain>
    </source>
</reference>
<name>A0A9W6WAE4_9ACTN</name>
<dbReference type="NCBIfam" id="TIGR03954">
    <property type="entry name" value="integ_memb_HG"/>
    <property type="match status" value="1"/>
</dbReference>
<dbReference type="EMBL" id="BSTX01000002">
    <property type="protein sequence ID" value="GLZ78516.1"/>
    <property type="molecule type" value="Genomic_DNA"/>
</dbReference>
<evidence type="ECO:0000256" key="2">
    <source>
        <dbReference type="ARBA" id="ARBA00022475"/>
    </source>
</evidence>
<keyword evidence="5 6" id="KW-0472">Membrane</keyword>